<gene>
    <name evidence="1" type="ORF">GCWU000325_01329</name>
</gene>
<evidence type="ECO:0000313" key="2">
    <source>
        <dbReference type="Proteomes" id="UP000003460"/>
    </source>
</evidence>
<sequence>MSVKVMAKTNINIFNKVLRSNVDSSALFKGLYLVASEILLTHTHTHRRRP</sequence>
<dbReference type="STRING" id="626522.GCWU000325_01329"/>
<evidence type="ECO:0000313" key="1">
    <source>
        <dbReference type="EMBL" id="EEX71794.1"/>
    </source>
</evidence>
<proteinExistence type="predicted"/>
<protein>
    <submittedName>
        <fullName evidence="1">Uncharacterized protein</fullName>
    </submittedName>
</protein>
<dbReference type="Proteomes" id="UP000003460">
    <property type="component" value="Unassembled WGS sequence"/>
</dbReference>
<dbReference type="EMBL" id="ACIJ02000018">
    <property type="protein sequence ID" value="EEX71794.1"/>
    <property type="molecule type" value="Genomic_DNA"/>
</dbReference>
<comment type="caution">
    <text evidence="1">The sequence shown here is derived from an EMBL/GenBank/DDBJ whole genome shotgun (WGS) entry which is preliminary data.</text>
</comment>
<name>C9LGI6_9BACT</name>
<keyword evidence="2" id="KW-1185">Reference proteome</keyword>
<organism evidence="1 2">
    <name type="scientific">Alloprevotella tannerae ATCC 51259</name>
    <dbReference type="NCBI Taxonomy" id="626522"/>
    <lineage>
        <taxon>Bacteria</taxon>
        <taxon>Pseudomonadati</taxon>
        <taxon>Bacteroidota</taxon>
        <taxon>Bacteroidia</taxon>
        <taxon>Bacteroidales</taxon>
        <taxon>Prevotellaceae</taxon>
        <taxon>Alloprevotella</taxon>
    </lineage>
</organism>
<reference evidence="1" key="1">
    <citation type="submission" date="2009-09" db="EMBL/GenBank/DDBJ databases">
        <authorList>
            <person name="Weinstock G."/>
            <person name="Sodergren E."/>
            <person name="Clifton S."/>
            <person name="Fulton L."/>
            <person name="Fulton B."/>
            <person name="Courtney L."/>
            <person name="Fronick C."/>
            <person name="Harrison M."/>
            <person name="Strong C."/>
            <person name="Farmer C."/>
            <person name="Delahaunty K."/>
            <person name="Markovic C."/>
            <person name="Hall O."/>
            <person name="Minx P."/>
            <person name="Tomlinson C."/>
            <person name="Mitreva M."/>
            <person name="Nelson J."/>
            <person name="Hou S."/>
            <person name="Wollam A."/>
            <person name="Pepin K.H."/>
            <person name="Johnson M."/>
            <person name="Bhonagiri V."/>
            <person name="Nash W.E."/>
            <person name="Warren W."/>
            <person name="Chinwalla A."/>
            <person name="Mardis E.R."/>
            <person name="Wilson R.K."/>
        </authorList>
    </citation>
    <scope>NUCLEOTIDE SEQUENCE [LARGE SCALE GENOMIC DNA]</scope>
    <source>
        <strain evidence="1">ATCC 51259</strain>
    </source>
</reference>
<dbReference type="AlphaFoldDB" id="C9LGI6"/>
<dbReference type="HOGENOM" id="CLU_212944_1_0_10"/>
<accession>C9LGI6</accession>